<evidence type="ECO:0000313" key="7">
    <source>
        <dbReference type="EMBL" id="GAA1978586.1"/>
    </source>
</evidence>
<evidence type="ECO:0000256" key="1">
    <source>
        <dbReference type="ARBA" id="ARBA00004141"/>
    </source>
</evidence>
<proteinExistence type="predicted"/>
<feature type="transmembrane region" description="Helical" evidence="5">
    <location>
        <begin position="77"/>
        <end position="96"/>
    </location>
</feature>
<gene>
    <name evidence="7" type="ORF">GCM10009754_63340</name>
</gene>
<keyword evidence="8" id="KW-1185">Reference proteome</keyword>
<feature type="transmembrane region" description="Helical" evidence="5">
    <location>
        <begin position="42"/>
        <end position="65"/>
    </location>
</feature>
<keyword evidence="4 5" id="KW-0472">Membrane</keyword>
<dbReference type="InterPro" id="IPR010432">
    <property type="entry name" value="RDD"/>
</dbReference>
<evidence type="ECO:0000256" key="2">
    <source>
        <dbReference type="ARBA" id="ARBA00022692"/>
    </source>
</evidence>
<evidence type="ECO:0000256" key="5">
    <source>
        <dbReference type="SAM" id="Phobius"/>
    </source>
</evidence>
<evidence type="ECO:0000256" key="3">
    <source>
        <dbReference type="ARBA" id="ARBA00022989"/>
    </source>
</evidence>
<dbReference type="Pfam" id="PF06271">
    <property type="entry name" value="RDD"/>
    <property type="match status" value="1"/>
</dbReference>
<protein>
    <recommendedName>
        <fullName evidence="6">RDD domain-containing protein</fullName>
    </recommendedName>
</protein>
<organism evidence="7 8">
    <name type="scientific">Amycolatopsis minnesotensis</name>
    <dbReference type="NCBI Taxonomy" id="337894"/>
    <lineage>
        <taxon>Bacteria</taxon>
        <taxon>Bacillati</taxon>
        <taxon>Actinomycetota</taxon>
        <taxon>Actinomycetes</taxon>
        <taxon>Pseudonocardiales</taxon>
        <taxon>Pseudonocardiaceae</taxon>
        <taxon>Amycolatopsis</taxon>
    </lineage>
</organism>
<keyword evidence="3 5" id="KW-1133">Transmembrane helix</keyword>
<name>A0ABP5DE13_9PSEU</name>
<keyword evidence="2 5" id="KW-0812">Transmembrane</keyword>
<feature type="domain" description="RDD" evidence="6">
    <location>
        <begin position="46"/>
        <end position="137"/>
    </location>
</feature>
<evidence type="ECO:0000256" key="4">
    <source>
        <dbReference type="ARBA" id="ARBA00023136"/>
    </source>
</evidence>
<dbReference type="EMBL" id="BAAANN010000030">
    <property type="protein sequence ID" value="GAA1978586.1"/>
    <property type="molecule type" value="Genomic_DNA"/>
</dbReference>
<comment type="subcellular location">
    <subcellularLocation>
        <location evidence="1">Membrane</location>
        <topology evidence="1">Multi-pass membrane protein</topology>
    </subcellularLocation>
</comment>
<sequence length="144" mass="15684">MAVRRRDVKRLREYGPPAGYAPRGKHGEDCDPRYPSPKSWRIWLGFVIDLVLHVGGGVGAALAVAKVPKLEPYAGNAVVIGIGAFVVLSLVHRVFVQWAVTTTLGKALCGLRLVRDDTGGRPTLWRLTKDWLLGLFVIVSVLGS</sequence>
<comment type="caution">
    <text evidence="7">The sequence shown here is derived from an EMBL/GenBank/DDBJ whole genome shotgun (WGS) entry which is preliminary data.</text>
</comment>
<accession>A0ABP5DE13</accession>
<reference evidence="8" key="1">
    <citation type="journal article" date="2019" name="Int. J. Syst. Evol. Microbiol.">
        <title>The Global Catalogue of Microorganisms (GCM) 10K type strain sequencing project: providing services to taxonomists for standard genome sequencing and annotation.</title>
        <authorList>
            <consortium name="The Broad Institute Genomics Platform"/>
            <consortium name="The Broad Institute Genome Sequencing Center for Infectious Disease"/>
            <person name="Wu L."/>
            <person name="Ma J."/>
        </authorList>
    </citation>
    <scope>NUCLEOTIDE SEQUENCE [LARGE SCALE GENOMIC DNA]</scope>
    <source>
        <strain evidence="8">JCM 14545</strain>
    </source>
</reference>
<evidence type="ECO:0000313" key="8">
    <source>
        <dbReference type="Proteomes" id="UP001501116"/>
    </source>
</evidence>
<evidence type="ECO:0000259" key="6">
    <source>
        <dbReference type="Pfam" id="PF06271"/>
    </source>
</evidence>
<dbReference type="Proteomes" id="UP001501116">
    <property type="component" value="Unassembled WGS sequence"/>
</dbReference>